<organism evidence="3 4">
    <name type="scientific">Lactuca sativa</name>
    <name type="common">Garden lettuce</name>
    <dbReference type="NCBI Taxonomy" id="4236"/>
    <lineage>
        <taxon>Eukaryota</taxon>
        <taxon>Viridiplantae</taxon>
        <taxon>Streptophyta</taxon>
        <taxon>Embryophyta</taxon>
        <taxon>Tracheophyta</taxon>
        <taxon>Spermatophyta</taxon>
        <taxon>Magnoliopsida</taxon>
        <taxon>eudicotyledons</taxon>
        <taxon>Gunneridae</taxon>
        <taxon>Pentapetalae</taxon>
        <taxon>asterids</taxon>
        <taxon>campanulids</taxon>
        <taxon>Asterales</taxon>
        <taxon>Asteraceae</taxon>
        <taxon>Cichorioideae</taxon>
        <taxon>Cichorieae</taxon>
        <taxon>Lactucinae</taxon>
        <taxon>Lactuca</taxon>
    </lineage>
</organism>
<evidence type="ECO:0000313" key="4">
    <source>
        <dbReference type="Proteomes" id="UP000235145"/>
    </source>
</evidence>
<dbReference type="GO" id="GO:2000031">
    <property type="term" value="P:regulation of salicylic acid mediated signaling pathway"/>
    <property type="evidence" value="ECO:0007669"/>
    <property type="project" value="InterPro"/>
</dbReference>
<dbReference type="PROSITE" id="PS51412">
    <property type="entry name" value="MACPF_2"/>
    <property type="match status" value="1"/>
</dbReference>
<dbReference type="Pfam" id="PF01823">
    <property type="entry name" value="MACPF"/>
    <property type="match status" value="1"/>
</dbReference>
<dbReference type="PANTHER" id="PTHR33199:SF1">
    <property type="entry name" value="OS01G0958700 PROTEIN"/>
    <property type="match status" value="1"/>
</dbReference>
<dbReference type="InterPro" id="IPR044663">
    <property type="entry name" value="CAD1/NSL1-like"/>
</dbReference>
<accession>A0A9R1UL94</accession>
<dbReference type="InterPro" id="IPR020864">
    <property type="entry name" value="MACPF"/>
</dbReference>
<keyword evidence="1" id="KW-0732">Signal</keyword>
<dbReference type="PANTHER" id="PTHR33199">
    <property type="entry name" value="MACPF DOMAIN-CONTAINING PROTEIN CAD1"/>
    <property type="match status" value="1"/>
</dbReference>
<name>A0A9R1UL94_LACSA</name>
<feature type="signal peptide" evidence="1">
    <location>
        <begin position="1"/>
        <end position="28"/>
    </location>
</feature>
<dbReference type="GO" id="GO:0012501">
    <property type="term" value="P:programmed cell death"/>
    <property type="evidence" value="ECO:0007669"/>
    <property type="project" value="InterPro"/>
</dbReference>
<keyword evidence="4" id="KW-1185">Reference proteome</keyword>
<feature type="chain" id="PRO_5040508027" description="MACPF domain-containing protein" evidence="1">
    <location>
        <begin position="29"/>
        <end position="277"/>
    </location>
</feature>
<gene>
    <name evidence="3" type="ORF">LSAT_V11C900504730</name>
</gene>
<sequence>MMEAIAIASAGHEIVWLLMALKLPAAEAANVAIQSIGCGYDISLDLRLNYRMRRYHSDIGSNPYRNCRLIEIEEDEGRDIVLPGGLLLLNVPESIKCHESEHTRLHSDVLSFPQMSEQFNQELSLSGKIPSGLFNYVFDFSGNWKKDASSTKTLAFDGVFISLYTVALEESHMVLCDHVKKAVPSSWEPALLARFIEKYGTHVIVGVKMGGKDVIYMKQQHTSSLEPADVQKKLKEMADKRFLDSKQISQNDKYDITHLRSADLDTSSSYSYKEVFS</sequence>
<evidence type="ECO:0000259" key="2">
    <source>
        <dbReference type="PROSITE" id="PS51412"/>
    </source>
</evidence>
<evidence type="ECO:0000313" key="3">
    <source>
        <dbReference type="EMBL" id="KAJ0188933.1"/>
    </source>
</evidence>
<dbReference type="Proteomes" id="UP000235145">
    <property type="component" value="Unassembled WGS sequence"/>
</dbReference>
<dbReference type="AlphaFoldDB" id="A0A9R1UL94"/>
<comment type="caution">
    <text evidence="3">The sequence shown here is derived from an EMBL/GenBank/DDBJ whole genome shotgun (WGS) entry which is preliminary data.</text>
</comment>
<evidence type="ECO:0000256" key="1">
    <source>
        <dbReference type="SAM" id="SignalP"/>
    </source>
</evidence>
<reference evidence="3 4" key="1">
    <citation type="journal article" date="2017" name="Nat. Commun.">
        <title>Genome assembly with in vitro proximity ligation data and whole-genome triplication in lettuce.</title>
        <authorList>
            <person name="Reyes-Chin-Wo S."/>
            <person name="Wang Z."/>
            <person name="Yang X."/>
            <person name="Kozik A."/>
            <person name="Arikit S."/>
            <person name="Song C."/>
            <person name="Xia L."/>
            <person name="Froenicke L."/>
            <person name="Lavelle D.O."/>
            <person name="Truco M.J."/>
            <person name="Xia R."/>
            <person name="Zhu S."/>
            <person name="Xu C."/>
            <person name="Xu H."/>
            <person name="Xu X."/>
            <person name="Cox K."/>
            <person name="Korf I."/>
            <person name="Meyers B.C."/>
            <person name="Michelmore R.W."/>
        </authorList>
    </citation>
    <scope>NUCLEOTIDE SEQUENCE [LARGE SCALE GENOMIC DNA]</scope>
    <source>
        <strain evidence="4">cv. Salinas</strain>
        <tissue evidence="3">Seedlings</tissue>
    </source>
</reference>
<dbReference type="GO" id="GO:0006952">
    <property type="term" value="P:defense response"/>
    <property type="evidence" value="ECO:0007669"/>
    <property type="project" value="InterPro"/>
</dbReference>
<dbReference type="EMBL" id="NBSK02000009">
    <property type="protein sequence ID" value="KAJ0188933.1"/>
    <property type="molecule type" value="Genomic_DNA"/>
</dbReference>
<protein>
    <recommendedName>
        <fullName evidence="2">MACPF domain-containing protein</fullName>
    </recommendedName>
</protein>
<proteinExistence type="predicted"/>
<feature type="domain" description="MACPF" evidence="2">
    <location>
        <begin position="19"/>
        <end position="277"/>
    </location>
</feature>